<organism evidence="2 3">
    <name type="scientific">Nephila pilipes</name>
    <name type="common">Giant wood spider</name>
    <name type="synonym">Nephila maculata</name>
    <dbReference type="NCBI Taxonomy" id="299642"/>
    <lineage>
        <taxon>Eukaryota</taxon>
        <taxon>Metazoa</taxon>
        <taxon>Ecdysozoa</taxon>
        <taxon>Arthropoda</taxon>
        <taxon>Chelicerata</taxon>
        <taxon>Arachnida</taxon>
        <taxon>Araneae</taxon>
        <taxon>Araneomorphae</taxon>
        <taxon>Entelegynae</taxon>
        <taxon>Araneoidea</taxon>
        <taxon>Nephilidae</taxon>
        <taxon>Nephila</taxon>
    </lineage>
</organism>
<evidence type="ECO:0000313" key="3">
    <source>
        <dbReference type="Proteomes" id="UP000887013"/>
    </source>
</evidence>
<feature type="region of interest" description="Disordered" evidence="1">
    <location>
        <begin position="21"/>
        <end position="83"/>
    </location>
</feature>
<keyword evidence="3" id="KW-1185">Reference proteome</keyword>
<accession>A0A8X6UDU6</accession>
<sequence length="120" mass="13280">MDLLSPSAFFKKACVRPFCQFPPINRKHPHHSRGTSNILPKGEKLPGNSSPNYVQRFQDPSRKPLDSGNRSTPQASAGKASRKNDECHLYVCKMINDCPNTSPDIILVHNILYGLSSSSS</sequence>
<comment type="caution">
    <text evidence="2">The sequence shown here is derived from an EMBL/GenBank/DDBJ whole genome shotgun (WGS) entry which is preliminary data.</text>
</comment>
<reference evidence="2" key="1">
    <citation type="submission" date="2020-08" db="EMBL/GenBank/DDBJ databases">
        <title>Multicomponent nature underlies the extraordinary mechanical properties of spider dragline silk.</title>
        <authorList>
            <person name="Kono N."/>
            <person name="Nakamura H."/>
            <person name="Mori M."/>
            <person name="Yoshida Y."/>
            <person name="Ohtoshi R."/>
            <person name="Malay A.D."/>
            <person name="Moran D.A.P."/>
            <person name="Tomita M."/>
            <person name="Numata K."/>
            <person name="Arakawa K."/>
        </authorList>
    </citation>
    <scope>NUCLEOTIDE SEQUENCE</scope>
</reference>
<dbReference type="AlphaFoldDB" id="A0A8X6UDU6"/>
<dbReference type="Proteomes" id="UP000887013">
    <property type="component" value="Unassembled WGS sequence"/>
</dbReference>
<proteinExistence type="predicted"/>
<gene>
    <name evidence="2" type="ORF">NPIL_381</name>
</gene>
<name>A0A8X6UDU6_NEPPI</name>
<dbReference type="EMBL" id="BMAW01027894">
    <property type="protein sequence ID" value="GFU04512.1"/>
    <property type="molecule type" value="Genomic_DNA"/>
</dbReference>
<evidence type="ECO:0000313" key="2">
    <source>
        <dbReference type="EMBL" id="GFU04512.1"/>
    </source>
</evidence>
<protein>
    <submittedName>
        <fullName evidence="2">Uncharacterized protein</fullName>
    </submittedName>
</protein>
<evidence type="ECO:0000256" key="1">
    <source>
        <dbReference type="SAM" id="MobiDB-lite"/>
    </source>
</evidence>